<organism evidence="1 2">
    <name type="scientific">Metabacillus litoralis</name>
    <dbReference type="NCBI Taxonomy" id="152268"/>
    <lineage>
        <taxon>Bacteria</taxon>
        <taxon>Bacillati</taxon>
        <taxon>Bacillota</taxon>
        <taxon>Bacilli</taxon>
        <taxon>Bacillales</taxon>
        <taxon>Bacillaceae</taxon>
        <taxon>Metabacillus</taxon>
    </lineage>
</organism>
<evidence type="ECO:0000313" key="2">
    <source>
        <dbReference type="Proteomes" id="UP000078534"/>
    </source>
</evidence>
<dbReference type="InterPro" id="IPR029465">
    <property type="entry name" value="ATPgrasp_TupA"/>
</dbReference>
<accession>A0A179T579</accession>
<dbReference type="SUPFAM" id="SSF56059">
    <property type="entry name" value="Glutathione synthetase ATP-binding domain-like"/>
    <property type="match status" value="1"/>
</dbReference>
<gene>
    <name evidence="1" type="ORF">A6K24_18605</name>
</gene>
<keyword evidence="2" id="KW-1185">Reference proteome</keyword>
<dbReference type="RefSeq" id="WP_083964515.1">
    <property type="nucleotide sequence ID" value="NZ_LWSG01000007.1"/>
</dbReference>
<reference evidence="2" key="1">
    <citation type="submission" date="2016-04" db="EMBL/GenBank/DDBJ databases">
        <authorList>
            <person name="Lyu Z."/>
            <person name="Lyu W."/>
        </authorList>
    </citation>
    <scope>NUCLEOTIDE SEQUENCE [LARGE SCALE GENOMIC DNA]</scope>
    <source>
        <strain evidence="2">C44</strain>
    </source>
</reference>
<evidence type="ECO:0000313" key="1">
    <source>
        <dbReference type="EMBL" id="OAS87753.1"/>
    </source>
</evidence>
<protein>
    <recommendedName>
        <fullName evidence="3">Glycosyl transferase</fullName>
    </recommendedName>
</protein>
<dbReference type="STRING" id="152268.A6K24_18605"/>
<proteinExistence type="predicted"/>
<dbReference type="OrthoDB" id="9791827at2"/>
<evidence type="ECO:0008006" key="3">
    <source>
        <dbReference type="Google" id="ProtNLM"/>
    </source>
</evidence>
<dbReference type="Proteomes" id="UP000078534">
    <property type="component" value="Unassembled WGS sequence"/>
</dbReference>
<comment type="caution">
    <text evidence="1">The sequence shown here is derived from an EMBL/GenBank/DDBJ whole genome shotgun (WGS) entry which is preliminary data.</text>
</comment>
<name>A0A179T579_9BACI</name>
<dbReference type="AlphaFoldDB" id="A0A179T579"/>
<dbReference type="EMBL" id="LWSG01000007">
    <property type="protein sequence ID" value="OAS87753.1"/>
    <property type="molecule type" value="Genomic_DNA"/>
</dbReference>
<dbReference type="Pfam" id="PF14305">
    <property type="entry name" value="ATPgrasp_TupA"/>
    <property type="match status" value="1"/>
</dbReference>
<sequence length="290" mass="34162">MEKTVNVRNADSKKEYLEQFGLKSFIEFYFHNYHGYPCPLNNPQTLSEKIQWLKLNGNLEKFARYVDKYQVREFISKTIGEEFLIPLFGVYSTVDEIDFEKLPEKFVLKATHGSGWNEVILDKSKLDLAELKKKCGDWLGTNFYDVSGEPNYKPLTGRIIVEEYIGKEEEDLKDYKFFCFLGEPLFIQVDSERFDSHKRDLFTPKWEPLAFRLLYPKSEEQIQKPTMLNEMVTIAKELSKDFPLVRVDLYQTANKIYFGELTFTPGSGFIAYDPREYDLFYGSKLDLTRY</sequence>